<dbReference type="Proteomes" id="UP000199337">
    <property type="component" value="Unassembled WGS sequence"/>
</dbReference>
<keyword evidence="1" id="KW-1133">Transmembrane helix</keyword>
<feature type="transmembrane region" description="Helical" evidence="1">
    <location>
        <begin position="92"/>
        <end position="109"/>
    </location>
</feature>
<feature type="domain" description="TRAP C4-dicarboxylate transport system permease DctM subunit" evidence="2">
    <location>
        <begin position="3"/>
        <end position="118"/>
    </location>
</feature>
<feature type="transmembrane region" description="Helical" evidence="1">
    <location>
        <begin position="156"/>
        <end position="182"/>
    </location>
</feature>
<feature type="transmembrane region" description="Helical" evidence="1">
    <location>
        <begin position="121"/>
        <end position="144"/>
    </location>
</feature>
<gene>
    <name evidence="3" type="ORF">SAMN05660649_00595</name>
</gene>
<dbReference type="EMBL" id="FOOX01000002">
    <property type="protein sequence ID" value="SFG07944.1"/>
    <property type="molecule type" value="Genomic_DNA"/>
</dbReference>
<feature type="transmembrane region" description="Helical" evidence="1">
    <location>
        <begin position="6"/>
        <end position="22"/>
    </location>
</feature>
<protein>
    <submittedName>
        <fullName evidence="3">Tripartite ATP-independent transporter, DctM component</fullName>
    </submittedName>
</protein>
<feature type="transmembrane region" description="Helical" evidence="1">
    <location>
        <begin position="58"/>
        <end position="80"/>
    </location>
</feature>
<sequence length="203" mass="21496">MELGGGNLAVILVMVAIASFILGMGVDALTAYFTLTILVAPALLKLGVPDLAAHLFVIYWNLVGFITPPVCIAVYVTCAISEGHVWKTGLEAVKIGIGAFLIPFSFIFNPPLLLNGSVGEIMYTTAVTILGSFCVVMALSGYGLIKINWLQRISLLVCAGLLISPQIITDIIGFVLMSIILLCQLTQARKGKPGNLIQKAGSC</sequence>
<evidence type="ECO:0000313" key="4">
    <source>
        <dbReference type="Proteomes" id="UP000199337"/>
    </source>
</evidence>
<feature type="transmembrane region" description="Helical" evidence="1">
    <location>
        <begin position="29"/>
        <end position="46"/>
    </location>
</feature>
<keyword evidence="1" id="KW-0472">Membrane</keyword>
<keyword evidence="4" id="KW-1185">Reference proteome</keyword>
<dbReference type="PANTHER" id="PTHR43849:SF2">
    <property type="entry name" value="BLL3936 PROTEIN"/>
    <property type="match status" value="1"/>
</dbReference>
<dbReference type="Pfam" id="PF06808">
    <property type="entry name" value="DctM"/>
    <property type="match status" value="1"/>
</dbReference>
<dbReference type="InterPro" id="IPR010656">
    <property type="entry name" value="DctM"/>
</dbReference>
<evidence type="ECO:0000256" key="1">
    <source>
        <dbReference type="SAM" id="Phobius"/>
    </source>
</evidence>
<name>A0A1I2NVR4_9FIRM</name>
<dbReference type="AlphaFoldDB" id="A0A1I2NVR4"/>
<keyword evidence="1" id="KW-0812">Transmembrane</keyword>
<organism evidence="3 4">
    <name type="scientific">Desulfotruncus arcticus DSM 17038</name>
    <dbReference type="NCBI Taxonomy" id="1121424"/>
    <lineage>
        <taxon>Bacteria</taxon>
        <taxon>Bacillati</taxon>
        <taxon>Bacillota</taxon>
        <taxon>Clostridia</taxon>
        <taxon>Eubacteriales</taxon>
        <taxon>Desulfallaceae</taxon>
        <taxon>Desulfotruncus</taxon>
    </lineage>
</organism>
<accession>A0A1I2NVR4</accession>
<proteinExistence type="predicted"/>
<evidence type="ECO:0000313" key="3">
    <source>
        <dbReference type="EMBL" id="SFG07944.1"/>
    </source>
</evidence>
<evidence type="ECO:0000259" key="2">
    <source>
        <dbReference type="Pfam" id="PF06808"/>
    </source>
</evidence>
<reference evidence="4" key="1">
    <citation type="submission" date="2016-10" db="EMBL/GenBank/DDBJ databases">
        <authorList>
            <person name="Varghese N."/>
            <person name="Submissions S."/>
        </authorList>
    </citation>
    <scope>NUCLEOTIDE SEQUENCE [LARGE SCALE GENOMIC DNA]</scope>
    <source>
        <strain evidence="4">DSM 17038</strain>
    </source>
</reference>
<dbReference type="PANTHER" id="PTHR43849">
    <property type="entry name" value="BLL3936 PROTEIN"/>
    <property type="match status" value="1"/>
</dbReference>
<dbReference type="STRING" id="341036.SAMN05660649_00595"/>